<dbReference type="Proteomes" id="UP001055879">
    <property type="component" value="Linkage Group LG15"/>
</dbReference>
<dbReference type="EMBL" id="CM042061">
    <property type="protein sequence ID" value="KAI3673685.1"/>
    <property type="molecule type" value="Genomic_DNA"/>
</dbReference>
<evidence type="ECO:0000313" key="1">
    <source>
        <dbReference type="EMBL" id="KAI3673685.1"/>
    </source>
</evidence>
<keyword evidence="2" id="KW-1185">Reference proteome</keyword>
<comment type="caution">
    <text evidence="1">The sequence shown here is derived from an EMBL/GenBank/DDBJ whole genome shotgun (WGS) entry which is preliminary data.</text>
</comment>
<gene>
    <name evidence="1" type="ORF">L6452_39810</name>
</gene>
<evidence type="ECO:0000313" key="2">
    <source>
        <dbReference type="Proteomes" id="UP001055879"/>
    </source>
</evidence>
<organism evidence="1 2">
    <name type="scientific">Arctium lappa</name>
    <name type="common">Greater burdock</name>
    <name type="synonym">Lappa major</name>
    <dbReference type="NCBI Taxonomy" id="4217"/>
    <lineage>
        <taxon>Eukaryota</taxon>
        <taxon>Viridiplantae</taxon>
        <taxon>Streptophyta</taxon>
        <taxon>Embryophyta</taxon>
        <taxon>Tracheophyta</taxon>
        <taxon>Spermatophyta</taxon>
        <taxon>Magnoliopsida</taxon>
        <taxon>eudicotyledons</taxon>
        <taxon>Gunneridae</taxon>
        <taxon>Pentapetalae</taxon>
        <taxon>asterids</taxon>
        <taxon>campanulids</taxon>
        <taxon>Asterales</taxon>
        <taxon>Asteraceae</taxon>
        <taxon>Carduoideae</taxon>
        <taxon>Cardueae</taxon>
        <taxon>Arctiinae</taxon>
        <taxon>Arctium</taxon>
    </lineage>
</organism>
<accession>A0ACB8XU66</accession>
<reference evidence="2" key="1">
    <citation type="journal article" date="2022" name="Mol. Ecol. Resour.">
        <title>The genomes of chicory, endive, great burdock and yacon provide insights into Asteraceae palaeo-polyploidization history and plant inulin production.</title>
        <authorList>
            <person name="Fan W."/>
            <person name="Wang S."/>
            <person name="Wang H."/>
            <person name="Wang A."/>
            <person name="Jiang F."/>
            <person name="Liu H."/>
            <person name="Zhao H."/>
            <person name="Xu D."/>
            <person name="Zhang Y."/>
        </authorList>
    </citation>
    <scope>NUCLEOTIDE SEQUENCE [LARGE SCALE GENOMIC DNA]</scope>
    <source>
        <strain evidence="2">cv. Niubang</strain>
    </source>
</reference>
<proteinExistence type="predicted"/>
<name>A0ACB8XU66_ARCLA</name>
<protein>
    <submittedName>
        <fullName evidence="1">Uncharacterized protein</fullName>
    </submittedName>
</protein>
<reference evidence="1 2" key="2">
    <citation type="journal article" date="2022" name="Mol. Ecol. Resour.">
        <title>The genomes of chicory, endive, great burdock and yacon provide insights into Asteraceae paleo-polyploidization history and plant inulin production.</title>
        <authorList>
            <person name="Fan W."/>
            <person name="Wang S."/>
            <person name="Wang H."/>
            <person name="Wang A."/>
            <person name="Jiang F."/>
            <person name="Liu H."/>
            <person name="Zhao H."/>
            <person name="Xu D."/>
            <person name="Zhang Y."/>
        </authorList>
    </citation>
    <scope>NUCLEOTIDE SEQUENCE [LARGE SCALE GENOMIC DNA]</scope>
    <source>
        <strain evidence="2">cv. Niubang</strain>
    </source>
</reference>
<sequence>MCNPRLGDNRDLKDKKVVDKDSMFISSAVRHNELWDRVVMVRCGNYSDNLNWDVIGSCMRQGIVEAFLLGKEPINLAKGGVVQRFFPERKRSYNEEVTTETVLATFGTSHAIVPRNSGSENVTVACQGRANPPVRKYGFLFHLVITFSFQLRFG</sequence>